<feature type="transmembrane region" description="Helical" evidence="1">
    <location>
        <begin position="6"/>
        <end position="24"/>
    </location>
</feature>
<accession>A0A7J8HCL8</accession>
<feature type="transmembrane region" description="Helical" evidence="1">
    <location>
        <begin position="57"/>
        <end position="80"/>
    </location>
</feature>
<evidence type="ECO:0000256" key="1">
    <source>
        <dbReference type="SAM" id="Phobius"/>
    </source>
</evidence>
<dbReference type="EMBL" id="JACASF010000007">
    <property type="protein sequence ID" value="KAF6469781.1"/>
    <property type="molecule type" value="Genomic_DNA"/>
</dbReference>
<dbReference type="InParanoid" id="A0A7J8HCL8"/>
<keyword evidence="1" id="KW-0472">Membrane</keyword>
<evidence type="ECO:0000313" key="2">
    <source>
        <dbReference type="EMBL" id="KAF6469781.1"/>
    </source>
</evidence>
<proteinExistence type="predicted"/>
<protein>
    <submittedName>
        <fullName evidence="2">Uncharacterized protein</fullName>
    </submittedName>
</protein>
<gene>
    <name evidence="2" type="ORF">HJG59_011142</name>
</gene>
<comment type="caution">
    <text evidence="2">The sequence shown here is derived from an EMBL/GenBank/DDBJ whole genome shotgun (WGS) entry which is preliminary data.</text>
</comment>
<sequence>MGIALNLQIALGNMNILMMLILPIHEQGTCFHFFISSSIFFPLSYSFLQIGPLFLCLSLFLGILIFFVAMVNGIVFSVSLSVSSSLVYKKANDFLTLILYPATLPNSFMKSSKFLMESLGFSMYSIMSSANYNSFTFSFPI</sequence>
<reference evidence="2 3" key="1">
    <citation type="journal article" date="2020" name="Nature">
        <title>Six reference-quality genomes reveal evolution of bat adaptations.</title>
        <authorList>
            <person name="Jebb D."/>
            <person name="Huang Z."/>
            <person name="Pippel M."/>
            <person name="Hughes G.M."/>
            <person name="Lavrichenko K."/>
            <person name="Devanna P."/>
            <person name="Winkler S."/>
            <person name="Jermiin L.S."/>
            <person name="Skirmuntt E.C."/>
            <person name="Katzourakis A."/>
            <person name="Burkitt-Gray L."/>
            <person name="Ray D.A."/>
            <person name="Sullivan K.A.M."/>
            <person name="Roscito J.G."/>
            <person name="Kirilenko B.M."/>
            <person name="Davalos L.M."/>
            <person name="Corthals A.P."/>
            <person name="Power M.L."/>
            <person name="Jones G."/>
            <person name="Ransome R.D."/>
            <person name="Dechmann D.K.N."/>
            <person name="Locatelli A.G."/>
            <person name="Puechmaille S.J."/>
            <person name="Fedrigo O."/>
            <person name="Jarvis E.D."/>
            <person name="Hiller M."/>
            <person name="Vernes S.C."/>
            <person name="Myers E.W."/>
            <person name="Teeling E.C."/>
        </authorList>
    </citation>
    <scope>NUCLEOTIDE SEQUENCE [LARGE SCALE GENOMIC DNA]</scope>
    <source>
        <strain evidence="2">MMolMol1</strain>
        <tissue evidence="2">Muscle</tissue>
    </source>
</reference>
<evidence type="ECO:0000313" key="3">
    <source>
        <dbReference type="Proteomes" id="UP000550707"/>
    </source>
</evidence>
<keyword evidence="1" id="KW-0812">Transmembrane</keyword>
<keyword evidence="3" id="KW-1185">Reference proteome</keyword>
<feature type="transmembrane region" description="Helical" evidence="1">
    <location>
        <begin position="31"/>
        <end position="51"/>
    </location>
</feature>
<dbReference type="AlphaFoldDB" id="A0A7J8HCL8"/>
<organism evidence="2 3">
    <name type="scientific">Molossus molossus</name>
    <name type="common">Pallas' mastiff bat</name>
    <name type="synonym">Vespertilio molossus</name>
    <dbReference type="NCBI Taxonomy" id="27622"/>
    <lineage>
        <taxon>Eukaryota</taxon>
        <taxon>Metazoa</taxon>
        <taxon>Chordata</taxon>
        <taxon>Craniata</taxon>
        <taxon>Vertebrata</taxon>
        <taxon>Euteleostomi</taxon>
        <taxon>Mammalia</taxon>
        <taxon>Eutheria</taxon>
        <taxon>Laurasiatheria</taxon>
        <taxon>Chiroptera</taxon>
        <taxon>Yangochiroptera</taxon>
        <taxon>Molossidae</taxon>
        <taxon>Molossus</taxon>
    </lineage>
</organism>
<dbReference type="Proteomes" id="UP000550707">
    <property type="component" value="Unassembled WGS sequence"/>
</dbReference>
<name>A0A7J8HCL8_MOLMO</name>
<keyword evidence="1" id="KW-1133">Transmembrane helix</keyword>